<dbReference type="AlphaFoldDB" id="A0A1I8FZY7"/>
<keyword evidence="7" id="KW-1185">Reference proteome</keyword>
<keyword evidence="4" id="KW-1015">Disulfide bond</keyword>
<feature type="domain" description="DSL" evidence="6">
    <location>
        <begin position="153"/>
        <end position="210"/>
    </location>
</feature>
<evidence type="ECO:0000256" key="3">
    <source>
        <dbReference type="ARBA" id="ARBA00022737"/>
    </source>
</evidence>
<dbReference type="GO" id="GO:0016020">
    <property type="term" value="C:membrane"/>
    <property type="evidence" value="ECO:0007669"/>
    <property type="project" value="InterPro"/>
</dbReference>
<keyword evidence="1" id="KW-0217">Developmental protein</keyword>
<dbReference type="WBParaSite" id="maker-uti_cns_0000341-snap-gene-0.16-mRNA-1">
    <property type="protein sequence ID" value="maker-uti_cns_0000341-snap-gene-0.16-mRNA-1"/>
    <property type="gene ID" value="maker-uti_cns_0000341-snap-gene-0.16"/>
</dbReference>
<reference evidence="8" key="1">
    <citation type="submission" date="2016-11" db="UniProtKB">
        <authorList>
            <consortium name="WormBaseParasite"/>
        </authorList>
    </citation>
    <scope>IDENTIFICATION</scope>
</reference>
<dbReference type="Gene3D" id="2.60.40.3510">
    <property type="match status" value="1"/>
</dbReference>
<dbReference type="Proteomes" id="UP000095280">
    <property type="component" value="Unplaced"/>
</dbReference>
<protein>
    <submittedName>
        <fullName evidence="8">DSL domain-containing protein</fullName>
    </submittedName>
</protein>
<keyword evidence="3" id="KW-0677">Repeat</keyword>
<sequence>MQQVKLNYFICLLWLLFHLNVARETGNAELSIKFIQYENKDAKLADGVFCETDFTGMRLADCDPIFKFEVMREGGNGEALFSYKQTDHFSRGAVFKFGTVIDNMVNPISFDVKMDDPAHIYLIVTVDDYDPSGKNKPMDIFAHMLAPSQTAQYANLVSPSTKHRLAINYRFICKTNFYGSLCNKNCVEMNDDTNGHYSCSKDGEKVGPMSKATVKSLRGAFGADADR</sequence>
<keyword evidence="5" id="KW-0732">Signal</keyword>
<evidence type="ECO:0000313" key="8">
    <source>
        <dbReference type="WBParaSite" id="maker-uti_cns_0000341-snap-gene-0.16-mRNA-1"/>
    </source>
</evidence>
<organism evidence="7 8">
    <name type="scientific">Macrostomum lignano</name>
    <dbReference type="NCBI Taxonomy" id="282301"/>
    <lineage>
        <taxon>Eukaryota</taxon>
        <taxon>Metazoa</taxon>
        <taxon>Spiralia</taxon>
        <taxon>Lophotrochozoa</taxon>
        <taxon>Platyhelminthes</taxon>
        <taxon>Rhabditophora</taxon>
        <taxon>Macrostomorpha</taxon>
        <taxon>Macrostomida</taxon>
        <taxon>Macrostomidae</taxon>
        <taxon>Macrostomum</taxon>
    </lineage>
</organism>
<evidence type="ECO:0000256" key="1">
    <source>
        <dbReference type="ARBA" id="ARBA00022473"/>
    </source>
</evidence>
<feature type="signal peptide" evidence="5">
    <location>
        <begin position="1"/>
        <end position="22"/>
    </location>
</feature>
<keyword evidence="2" id="KW-0245">EGF-like domain</keyword>
<evidence type="ECO:0000256" key="4">
    <source>
        <dbReference type="ARBA" id="ARBA00023157"/>
    </source>
</evidence>
<evidence type="ECO:0000256" key="5">
    <source>
        <dbReference type="SAM" id="SignalP"/>
    </source>
</evidence>
<proteinExistence type="predicted"/>
<evidence type="ECO:0000256" key="2">
    <source>
        <dbReference type="ARBA" id="ARBA00022536"/>
    </source>
</evidence>
<dbReference type="InterPro" id="IPR001774">
    <property type="entry name" value="DSL"/>
</dbReference>
<dbReference type="Pfam" id="PF01414">
    <property type="entry name" value="DSL"/>
    <property type="match status" value="1"/>
</dbReference>
<feature type="chain" id="PRO_5009318962" evidence="5">
    <location>
        <begin position="23"/>
        <end position="227"/>
    </location>
</feature>
<dbReference type="GO" id="GO:0007154">
    <property type="term" value="P:cell communication"/>
    <property type="evidence" value="ECO:0007669"/>
    <property type="project" value="InterPro"/>
</dbReference>
<dbReference type="SMART" id="SM00051">
    <property type="entry name" value="DSL"/>
    <property type="match status" value="1"/>
</dbReference>
<name>A0A1I8FZY7_9PLAT</name>
<evidence type="ECO:0000259" key="6">
    <source>
        <dbReference type="SMART" id="SM00051"/>
    </source>
</evidence>
<dbReference type="Gene3D" id="2.10.25.140">
    <property type="match status" value="1"/>
</dbReference>
<evidence type="ECO:0000313" key="7">
    <source>
        <dbReference type="Proteomes" id="UP000095280"/>
    </source>
</evidence>
<accession>A0A1I8FZY7</accession>